<comment type="caution">
    <text evidence="2">The sequence shown here is derived from an EMBL/GenBank/DDBJ whole genome shotgun (WGS) entry which is preliminary data.</text>
</comment>
<evidence type="ECO:0000313" key="2">
    <source>
        <dbReference type="EMBL" id="RDW84306.1"/>
    </source>
</evidence>
<sequence>MVPILVIAGRKVYKKHVAKKADEKLAAAAAKERSDRASAIINRSSDDADCKTAADKESSAEGQEDEIIYEMAGDSEFVLPPPPYGPDDIGSPQRNSILSLSAADSHPVVAELEGSETMLKPEPLFTARSPVAGESETEMIPPIPQKSERRISTEL</sequence>
<feature type="region of interest" description="Disordered" evidence="1">
    <location>
        <begin position="35"/>
        <end position="64"/>
    </location>
</feature>
<protein>
    <submittedName>
        <fullName evidence="2">Uncharacterized protein</fullName>
    </submittedName>
</protein>
<proteinExistence type="predicted"/>
<reference evidence="2 3" key="1">
    <citation type="journal article" date="2018" name="IMA Fungus">
        <title>IMA Genome-F 9: Draft genome sequence of Annulohypoxylon stygium, Aspergillus mulundensis, Berkeleyomyces basicola (syn. Thielaviopsis basicola), Ceratocystis smalleyi, two Cercospora beticola strains, Coleophoma cylindrospora, Fusarium fracticaudum, Phialophora cf. hyalina, and Morchella septimelata.</title>
        <authorList>
            <person name="Wingfield B.D."/>
            <person name="Bills G.F."/>
            <person name="Dong Y."/>
            <person name="Huang W."/>
            <person name="Nel W.J."/>
            <person name="Swalarsk-Parry B.S."/>
            <person name="Vaghefi N."/>
            <person name="Wilken P.M."/>
            <person name="An Z."/>
            <person name="de Beer Z.W."/>
            <person name="De Vos L."/>
            <person name="Chen L."/>
            <person name="Duong T.A."/>
            <person name="Gao Y."/>
            <person name="Hammerbacher A."/>
            <person name="Kikkert J.R."/>
            <person name="Li Y."/>
            <person name="Li H."/>
            <person name="Li K."/>
            <person name="Li Q."/>
            <person name="Liu X."/>
            <person name="Ma X."/>
            <person name="Naidoo K."/>
            <person name="Pethybridge S.J."/>
            <person name="Sun J."/>
            <person name="Steenkamp E.T."/>
            <person name="van der Nest M.A."/>
            <person name="van Wyk S."/>
            <person name="Wingfield M.J."/>
            <person name="Xiong C."/>
            <person name="Yue Q."/>
            <person name="Zhang X."/>
        </authorList>
    </citation>
    <scope>NUCLEOTIDE SEQUENCE [LARGE SCALE GENOMIC DNA]</scope>
    <source>
        <strain evidence="2 3">BP6252</strain>
    </source>
</reference>
<dbReference type="OrthoDB" id="10439749at2759"/>
<feature type="region of interest" description="Disordered" evidence="1">
    <location>
        <begin position="117"/>
        <end position="155"/>
    </location>
</feature>
<keyword evidence="3" id="KW-1185">Reference proteome</keyword>
<feature type="compositionally biased region" description="Basic and acidic residues" evidence="1">
    <location>
        <begin position="146"/>
        <end position="155"/>
    </location>
</feature>
<gene>
    <name evidence="2" type="ORF">BP6252_01896</name>
</gene>
<dbReference type="AlphaFoldDB" id="A0A3D8SD90"/>
<evidence type="ECO:0000313" key="3">
    <source>
        <dbReference type="Proteomes" id="UP000256645"/>
    </source>
</evidence>
<organism evidence="2 3">
    <name type="scientific">Coleophoma cylindrospora</name>
    <dbReference type="NCBI Taxonomy" id="1849047"/>
    <lineage>
        <taxon>Eukaryota</taxon>
        <taxon>Fungi</taxon>
        <taxon>Dikarya</taxon>
        <taxon>Ascomycota</taxon>
        <taxon>Pezizomycotina</taxon>
        <taxon>Leotiomycetes</taxon>
        <taxon>Helotiales</taxon>
        <taxon>Dermateaceae</taxon>
        <taxon>Coleophoma</taxon>
    </lineage>
</organism>
<accession>A0A3D8SD90</accession>
<feature type="compositionally biased region" description="Basic and acidic residues" evidence="1">
    <location>
        <begin position="44"/>
        <end position="59"/>
    </location>
</feature>
<evidence type="ECO:0000256" key="1">
    <source>
        <dbReference type="SAM" id="MobiDB-lite"/>
    </source>
</evidence>
<dbReference type="EMBL" id="PDLM01000002">
    <property type="protein sequence ID" value="RDW84306.1"/>
    <property type="molecule type" value="Genomic_DNA"/>
</dbReference>
<name>A0A3D8SD90_9HELO</name>
<dbReference type="Proteomes" id="UP000256645">
    <property type="component" value="Unassembled WGS sequence"/>
</dbReference>